<evidence type="ECO:0000256" key="2">
    <source>
        <dbReference type="ARBA" id="ARBA00023136"/>
    </source>
</evidence>
<keyword evidence="4" id="KW-1133">Transmembrane helix</keyword>
<dbReference type="OrthoDB" id="5192320at2"/>
<feature type="compositionally biased region" description="Basic and acidic residues" evidence="3">
    <location>
        <begin position="23"/>
        <end position="38"/>
    </location>
</feature>
<feature type="transmembrane region" description="Helical" evidence="4">
    <location>
        <begin position="116"/>
        <end position="137"/>
    </location>
</feature>
<evidence type="ECO:0000313" key="6">
    <source>
        <dbReference type="Proteomes" id="UP000298860"/>
    </source>
</evidence>
<dbReference type="EMBL" id="BJFL01000002">
    <property type="protein sequence ID" value="GDY29132.1"/>
    <property type="molecule type" value="Genomic_DNA"/>
</dbReference>
<keyword evidence="6" id="KW-1185">Reference proteome</keyword>
<comment type="caution">
    <text evidence="5">The sequence shown here is derived from an EMBL/GenBank/DDBJ whole genome shotgun (WGS) entry which is preliminary data.</text>
</comment>
<reference evidence="6" key="1">
    <citation type="submission" date="2019-04" db="EMBL/GenBank/DDBJ databases">
        <title>Draft genome sequence of Pseudonocardiaceae bacterium SL3-2-4.</title>
        <authorList>
            <person name="Ningsih F."/>
            <person name="Yokota A."/>
            <person name="Sakai Y."/>
            <person name="Nanatani K."/>
            <person name="Yabe S."/>
            <person name="Oetari A."/>
            <person name="Sjamsuridzal W."/>
        </authorList>
    </citation>
    <scope>NUCLEOTIDE SEQUENCE [LARGE SCALE GENOMIC DNA]</scope>
    <source>
        <strain evidence="6">SL3-2-4</strain>
    </source>
</reference>
<keyword evidence="4" id="KW-0812">Transmembrane</keyword>
<evidence type="ECO:0000313" key="5">
    <source>
        <dbReference type="EMBL" id="GDY29132.1"/>
    </source>
</evidence>
<dbReference type="Proteomes" id="UP000298860">
    <property type="component" value="Unassembled WGS sequence"/>
</dbReference>
<protein>
    <recommendedName>
        <fullName evidence="7">Mce-associated membrane protein</fullName>
    </recommendedName>
</protein>
<organism evidence="5 6">
    <name type="scientific">Gandjariella thermophila</name>
    <dbReference type="NCBI Taxonomy" id="1931992"/>
    <lineage>
        <taxon>Bacteria</taxon>
        <taxon>Bacillati</taxon>
        <taxon>Actinomycetota</taxon>
        <taxon>Actinomycetes</taxon>
        <taxon>Pseudonocardiales</taxon>
        <taxon>Pseudonocardiaceae</taxon>
        <taxon>Gandjariella</taxon>
    </lineage>
</organism>
<accession>A0A4D4J208</accession>
<evidence type="ECO:0000256" key="4">
    <source>
        <dbReference type="SAM" id="Phobius"/>
    </source>
</evidence>
<feature type="region of interest" description="Disordered" evidence="3">
    <location>
        <begin position="1"/>
        <end position="111"/>
    </location>
</feature>
<keyword evidence="2 4" id="KW-0472">Membrane</keyword>
<comment type="subcellular location">
    <subcellularLocation>
        <location evidence="1">Membrane</location>
    </subcellularLocation>
</comment>
<dbReference type="GO" id="GO:0016020">
    <property type="term" value="C:membrane"/>
    <property type="evidence" value="ECO:0007669"/>
    <property type="project" value="UniProtKB-SubCell"/>
</dbReference>
<evidence type="ECO:0000256" key="1">
    <source>
        <dbReference type="ARBA" id="ARBA00004370"/>
    </source>
</evidence>
<evidence type="ECO:0008006" key="7">
    <source>
        <dbReference type="Google" id="ProtNLM"/>
    </source>
</evidence>
<evidence type="ECO:0000256" key="3">
    <source>
        <dbReference type="SAM" id="MobiDB-lite"/>
    </source>
</evidence>
<gene>
    <name evidence="5" type="ORF">GTS_07650</name>
</gene>
<dbReference type="RefSeq" id="WP_137812287.1">
    <property type="nucleotide sequence ID" value="NZ_BJFL01000002.1"/>
</dbReference>
<feature type="compositionally biased region" description="Basic and acidic residues" evidence="3">
    <location>
        <begin position="65"/>
        <end position="94"/>
    </location>
</feature>
<proteinExistence type="predicted"/>
<feature type="compositionally biased region" description="Basic and acidic residues" evidence="3">
    <location>
        <begin position="101"/>
        <end position="111"/>
    </location>
</feature>
<dbReference type="PANTHER" id="PTHR37042">
    <property type="entry name" value="OUTER MEMBRANE PROTEIN RV1973"/>
    <property type="match status" value="1"/>
</dbReference>
<feature type="compositionally biased region" description="Gly residues" evidence="3">
    <location>
        <begin position="1"/>
        <end position="10"/>
    </location>
</feature>
<dbReference type="PANTHER" id="PTHR37042:SF4">
    <property type="entry name" value="OUTER MEMBRANE PROTEIN RV1973"/>
    <property type="match status" value="1"/>
</dbReference>
<sequence>MAFSRRGGGTAHRRRRPRVAGLIRRDSPEPAGRAEPDPVRGALSRPGNGAGHGAVDGAASQACRRAAEAAEPDFDRAAEPDRDQAPERDRDRAAEPGATEPPREVETASPADRRRLVRAALAGVAVVAAGLAVWFGLSAHAVGGIEAARNTALVDVATTNAVSTQVGEAVRAAFSYDYTNPATTRQAAQNVLTGHAIDEYNQLFAQVERDAPAQKLMLTTTVRSVGVIQVDGDHARALVFVDQQALRADSSQSNSGAAQLDVVAVRTGTTWKISDLTVL</sequence>
<dbReference type="AlphaFoldDB" id="A0A4D4J208"/>
<name>A0A4D4J208_9PSEU</name>